<dbReference type="PANTHER" id="PTHR38697">
    <property type="entry name" value="NUCLEAR PORE COMPLEX PROTEIN SIMILAR TO S. CEREVISIAE NUP2 (EUROFUNG)"/>
    <property type="match status" value="1"/>
</dbReference>
<dbReference type="PANTHER" id="PTHR38697:SF1">
    <property type="entry name" value="NUCLEAR PORE COMPLEX PROTEIN SIMILAR TO S. CEREVISIAE NUP2 (EUROFUNG)"/>
    <property type="match status" value="1"/>
</dbReference>
<gene>
    <name evidence="1" type="ORF">Tci_928663</name>
</gene>
<dbReference type="InterPro" id="IPR053074">
    <property type="entry name" value="NPC_Nucleoporin"/>
</dbReference>
<name>A0A699XJM4_TANCI</name>
<sequence length="90" mass="9858">DVVFHIDLALAKQQVDQGDGTKKWENFARGPLWILKDKVSGKCFVRIRIPSGATPLNYQILPALRSTVAGGSRKMVQATRPGKDKGLTPV</sequence>
<dbReference type="AlphaFoldDB" id="A0A699XJM4"/>
<comment type="caution">
    <text evidence="1">The sequence shown here is derived from an EMBL/GenBank/DDBJ whole genome shotgun (WGS) entry which is preliminary data.</text>
</comment>
<feature type="non-terminal residue" evidence="1">
    <location>
        <position position="90"/>
    </location>
</feature>
<evidence type="ECO:0000313" key="1">
    <source>
        <dbReference type="EMBL" id="GFD56694.1"/>
    </source>
</evidence>
<accession>A0A699XJM4</accession>
<organism evidence="1">
    <name type="scientific">Tanacetum cinerariifolium</name>
    <name type="common">Dalmatian daisy</name>
    <name type="synonym">Chrysanthemum cinerariifolium</name>
    <dbReference type="NCBI Taxonomy" id="118510"/>
    <lineage>
        <taxon>Eukaryota</taxon>
        <taxon>Viridiplantae</taxon>
        <taxon>Streptophyta</taxon>
        <taxon>Embryophyta</taxon>
        <taxon>Tracheophyta</taxon>
        <taxon>Spermatophyta</taxon>
        <taxon>Magnoliopsida</taxon>
        <taxon>eudicotyledons</taxon>
        <taxon>Gunneridae</taxon>
        <taxon>Pentapetalae</taxon>
        <taxon>asterids</taxon>
        <taxon>campanulids</taxon>
        <taxon>Asterales</taxon>
        <taxon>Asteraceae</taxon>
        <taxon>Asteroideae</taxon>
        <taxon>Anthemideae</taxon>
        <taxon>Anthemidinae</taxon>
        <taxon>Tanacetum</taxon>
    </lineage>
</organism>
<protein>
    <submittedName>
        <fullName evidence="1">Uncharacterized protein</fullName>
    </submittedName>
</protein>
<feature type="non-terminal residue" evidence="1">
    <location>
        <position position="1"/>
    </location>
</feature>
<reference evidence="1" key="1">
    <citation type="journal article" date="2019" name="Sci. Rep.">
        <title>Draft genome of Tanacetum cinerariifolium, the natural source of mosquito coil.</title>
        <authorList>
            <person name="Yamashiro T."/>
            <person name="Shiraishi A."/>
            <person name="Satake H."/>
            <person name="Nakayama K."/>
        </authorList>
    </citation>
    <scope>NUCLEOTIDE SEQUENCE</scope>
</reference>
<proteinExistence type="predicted"/>
<dbReference type="EMBL" id="BKCJ011832308">
    <property type="protein sequence ID" value="GFD56694.1"/>
    <property type="molecule type" value="Genomic_DNA"/>
</dbReference>